<dbReference type="RefSeq" id="WP_207673575.1">
    <property type="nucleotide sequence ID" value="NZ_JAFREM010000017.1"/>
</dbReference>
<evidence type="ECO:0000259" key="3">
    <source>
        <dbReference type="Pfam" id="PF02371"/>
    </source>
</evidence>
<keyword evidence="5" id="KW-1185">Reference proteome</keyword>
<evidence type="ECO:0000313" key="4">
    <source>
        <dbReference type="EMBL" id="MBO1306644.1"/>
    </source>
</evidence>
<dbReference type="InterPro" id="IPR047650">
    <property type="entry name" value="Transpos_IS110"/>
</dbReference>
<comment type="caution">
    <text evidence="4">The sequence shown here is derived from an EMBL/GenBank/DDBJ whole genome shotgun (WGS) entry which is preliminary data.</text>
</comment>
<evidence type="ECO:0000256" key="1">
    <source>
        <dbReference type="SAM" id="Coils"/>
    </source>
</evidence>
<accession>A0ABS3LAI5</accession>
<dbReference type="Pfam" id="PF02371">
    <property type="entry name" value="Transposase_20"/>
    <property type="match status" value="1"/>
</dbReference>
<reference evidence="4 5" key="1">
    <citation type="submission" date="2021-03" db="EMBL/GenBank/DDBJ databases">
        <title>Enterococcal diversity collection.</title>
        <authorList>
            <person name="Gilmore M.S."/>
            <person name="Schwartzman J."/>
            <person name="Van Tyne D."/>
            <person name="Martin M."/>
            <person name="Earl A.M."/>
            <person name="Manson A.L."/>
            <person name="Straub T."/>
            <person name="Salamzade R."/>
            <person name="Saavedra J."/>
            <person name="Lebreton F."/>
            <person name="Prichula J."/>
            <person name="Schaufler K."/>
            <person name="Gaca A."/>
            <person name="Sgardioli B."/>
            <person name="Wagenaar J."/>
            <person name="Strong T."/>
        </authorList>
    </citation>
    <scope>NUCLEOTIDE SEQUENCE [LARGE SCALE GENOMIC DNA]</scope>
    <source>
        <strain evidence="4 5">669A</strain>
    </source>
</reference>
<feature type="coiled-coil region" evidence="1">
    <location>
        <begin position="240"/>
        <end position="267"/>
    </location>
</feature>
<proteinExistence type="predicted"/>
<dbReference type="InterPro" id="IPR003346">
    <property type="entry name" value="Transposase_20"/>
</dbReference>
<dbReference type="InterPro" id="IPR002525">
    <property type="entry name" value="Transp_IS110-like_N"/>
</dbReference>
<gene>
    <name evidence="4" type="ORF">JZO70_10755</name>
</gene>
<organism evidence="4 5">
    <name type="scientific">Candidatus Enterococcus moelleringii</name>
    <dbReference type="NCBI Taxonomy" id="2815325"/>
    <lineage>
        <taxon>Bacteria</taxon>
        <taxon>Bacillati</taxon>
        <taxon>Bacillota</taxon>
        <taxon>Bacilli</taxon>
        <taxon>Lactobacillales</taxon>
        <taxon>Enterococcaceae</taxon>
        <taxon>Enterococcus</taxon>
    </lineage>
</organism>
<protein>
    <submittedName>
        <fullName evidence="4">IS110 family transposase</fullName>
    </submittedName>
</protein>
<dbReference type="EMBL" id="JAFREM010000017">
    <property type="protein sequence ID" value="MBO1306644.1"/>
    <property type="molecule type" value="Genomic_DNA"/>
</dbReference>
<dbReference type="PANTHER" id="PTHR33055:SF15">
    <property type="entry name" value="TRANSPOSASE-RELATED"/>
    <property type="match status" value="1"/>
</dbReference>
<dbReference type="Pfam" id="PF01548">
    <property type="entry name" value="DEDD_Tnp_IS110"/>
    <property type="match status" value="1"/>
</dbReference>
<sequence length="394" mass="43779">MFYLGIDIGKRTHVASVMNDTGKILLKGFSFSNTTEGAEALTSALHKFSTSPEDFIVGMEATGHYWLALFSYLDERQFLTHVLNPIQTDGWRNASNIRKRKTDTIDSVLIADLIRYGDFTDTSLMDENIISLKNLSRYRTYLVGTTSDFKRKVIAVLDQIFPEYETLFKRKGIFGAASKEVLLTYGSPEALEEVTADELTQALKQASKGRLGLTKADAIKQAASSSFGIRFAQEAYVFQLRSMIEQIKFLETQIKEVEKEIKHIFVQLDSVIMTVPGVGPVNGAAILGEIGDITRFSTAAKLVAYAGIDASVTKSGEYEATHNVMSKRGSPYLRKALFSAAFIASYNDPVFSAYYKKKRAEGKHHLTAVGAVARKLTYTIHAILTKNEPYKVLL</sequence>
<name>A0ABS3LAI5_9ENTE</name>
<evidence type="ECO:0000259" key="2">
    <source>
        <dbReference type="Pfam" id="PF01548"/>
    </source>
</evidence>
<dbReference type="PANTHER" id="PTHR33055">
    <property type="entry name" value="TRANSPOSASE FOR INSERTION SEQUENCE ELEMENT IS1111A"/>
    <property type="match status" value="1"/>
</dbReference>
<feature type="domain" description="Transposase IS110-like N-terminal" evidence="2">
    <location>
        <begin position="4"/>
        <end position="162"/>
    </location>
</feature>
<dbReference type="NCBIfam" id="NF033542">
    <property type="entry name" value="transpos_IS110"/>
    <property type="match status" value="1"/>
</dbReference>
<dbReference type="Proteomes" id="UP000664601">
    <property type="component" value="Unassembled WGS sequence"/>
</dbReference>
<keyword evidence="1" id="KW-0175">Coiled coil</keyword>
<feature type="domain" description="Transposase IS116/IS110/IS902 C-terminal" evidence="3">
    <location>
        <begin position="270"/>
        <end position="356"/>
    </location>
</feature>
<evidence type="ECO:0000313" key="5">
    <source>
        <dbReference type="Proteomes" id="UP000664601"/>
    </source>
</evidence>